<name>A0A8T0TH40_PANVG</name>
<gene>
    <name evidence="3" type="ORF">PVAP13_4NG293400</name>
</gene>
<proteinExistence type="predicted"/>
<evidence type="ECO:0000259" key="2">
    <source>
        <dbReference type="PROSITE" id="PS50108"/>
    </source>
</evidence>
<accession>A0A8T0TH40</accession>
<organism evidence="3 4">
    <name type="scientific">Panicum virgatum</name>
    <name type="common">Blackwell switchgrass</name>
    <dbReference type="NCBI Taxonomy" id="38727"/>
    <lineage>
        <taxon>Eukaryota</taxon>
        <taxon>Viridiplantae</taxon>
        <taxon>Streptophyta</taxon>
        <taxon>Embryophyta</taxon>
        <taxon>Tracheophyta</taxon>
        <taxon>Spermatophyta</taxon>
        <taxon>Magnoliopsida</taxon>
        <taxon>Liliopsida</taxon>
        <taxon>Poales</taxon>
        <taxon>Poaceae</taxon>
        <taxon>PACMAD clade</taxon>
        <taxon>Panicoideae</taxon>
        <taxon>Panicodae</taxon>
        <taxon>Paniceae</taxon>
        <taxon>Panicinae</taxon>
        <taxon>Panicum</taxon>
        <taxon>Panicum sect. Hiantes</taxon>
    </lineage>
</organism>
<sequence>MVMTIKGIFRGLKIIAQIFTVQREHEIEIGYPTDVRHVSHIGFGANGSCPSWMSEFRGAEDVMAAAAGGGASISSDAQSTQTSWASLVSAADLERPAGGVLPPAEVSTTDSSAVRDAAIAGTPSGAARKPTTRPKKARTPSPASRSSSWRSTGSSATACSDSGELLPAGLRAA</sequence>
<evidence type="ECO:0000256" key="1">
    <source>
        <dbReference type="SAM" id="MobiDB-lite"/>
    </source>
</evidence>
<feature type="compositionally biased region" description="Low complexity" evidence="1">
    <location>
        <begin position="139"/>
        <end position="158"/>
    </location>
</feature>
<dbReference type="OrthoDB" id="683951at2759"/>
<dbReference type="AlphaFoldDB" id="A0A8T0TH40"/>
<reference evidence="3" key="1">
    <citation type="submission" date="2020-05" db="EMBL/GenBank/DDBJ databases">
        <title>WGS assembly of Panicum virgatum.</title>
        <authorList>
            <person name="Lovell J.T."/>
            <person name="Jenkins J."/>
            <person name="Shu S."/>
            <person name="Juenger T.E."/>
            <person name="Schmutz J."/>
        </authorList>
    </citation>
    <scope>NUCLEOTIDE SEQUENCE</scope>
    <source>
        <strain evidence="3">AP13</strain>
    </source>
</reference>
<evidence type="ECO:0000313" key="4">
    <source>
        <dbReference type="Proteomes" id="UP000823388"/>
    </source>
</evidence>
<feature type="domain" description="CRIB" evidence="2">
    <location>
        <begin position="29"/>
        <end position="42"/>
    </location>
</feature>
<comment type="caution">
    <text evidence="3">The sequence shown here is derived from an EMBL/GenBank/DDBJ whole genome shotgun (WGS) entry which is preliminary data.</text>
</comment>
<dbReference type="InterPro" id="IPR000095">
    <property type="entry name" value="CRIB_dom"/>
</dbReference>
<dbReference type="EMBL" id="CM029044">
    <property type="protein sequence ID" value="KAG2608006.1"/>
    <property type="molecule type" value="Genomic_DNA"/>
</dbReference>
<dbReference type="PANTHER" id="PTHR47846:SF3">
    <property type="entry name" value="CRIB DOMAIN-CONTAINING PROTEIN"/>
    <property type="match status" value="1"/>
</dbReference>
<evidence type="ECO:0000313" key="3">
    <source>
        <dbReference type="EMBL" id="KAG2608006.1"/>
    </source>
</evidence>
<dbReference type="PROSITE" id="PS50108">
    <property type="entry name" value="CRIB"/>
    <property type="match status" value="1"/>
</dbReference>
<dbReference type="Proteomes" id="UP000823388">
    <property type="component" value="Chromosome 4N"/>
</dbReference>
<protein>
    <recommendedName>
        <fullName evidence="2">CRIB domain-containing protein</fullName>
    </recommendedName>
</protein>
<feature type="region of interest" description="Disordered" evidence="1">
    <location>
        <begin position="96"/>
        <end position="173"/>
    </location>
</feature>
<dbReference type="PANTHER" id="PTHR47846">
    <property type="entry name" value="OS06G0681300 PROTEIN-RELATED"/>
    <property type="match status" value="1"/>
</dbReference>
<keyword evidence="4" id="KW-1185">Reference proteome</keyword>
<dbReference type="CDD" id="cd00132">
    <property type="entry name" value="CRIB"/>
    <property type="match status" value="1"/>
</dbReference>